<keyword evidence="5" id="KW-0949">S-adenosyl-L-methionine</keyword>
<evidence type="ECO:0000313" key="6">
    <source>
        <dbReference type="EMBL" id="EGO19266.1"/>
    </source>
</evidence>
<dbReference type="PANTHER" id="PTHR12714">
    <property type="entry name" value="PROTEIN-S ISOPRENYLCYSTEINE O-METHYLTRANSFERASE"/>
    <property type="match status" value="1"/>
</dbReference>
<dbReference type="Proteomes" id="UP000008064">
    <property type="component" value="Unassembled WGS sequence"/>
</dbReference>
<dbReference type="EC" id="2.1.1.100" evidence="5"/>
<sequence length="246" mass="27850">MSLTKIPFLVSTALSTHVAWTPPNPPPSQNERLKNITLSEALFVKTVRKGPYMTKIMIWIVCLCEAAVIYIRRNPSSDLAKRLLQLLVPGASTLSSRHHAIGQIRLSRIFLASWLLTSLGGLVRLECYRLLGRLFTYELTIRPNHELVTTGLYSIVRHPSYTGAMLEGVGVALYLMSPGSWVQECGIWKTNVGKCLILGWISNVGYTLVNMTLRTKKEDVFLKEEFGEAWEAWARRVRYRLIPGIY</sequence>
<evidence type="ECO:0000256" key="1">
    <source>
        <dbReference type="ARBA" id="ARBA00004141"/>
    </source>
</evidence>
<dbReference type="GO" id="GO:0032259">
    <property type="term" value="P:methylation"/>
    <property type="evidence" value="ECO:0007669"/>
    <property type="project" value="UniProtKB-KW"/>
</dbReference>
<dbReference type="RefSeq" id="XP_007323987.1">
    <property type="nucleotide sequence ID" value="XM_007323925.1"/>
</dbReference>
<accession>F8PC66</accession>
<reference evidence="6" key="1">
    <citation type="submission" date="2011-04" db="EMBL/GenBank/DDBJ databases">
        <title>Evolution of plant cell wall degrading machinery underlies the functional diversity of forest fungi.</title>
        <authorList>
            <consortium name="US DOE Joint Genome Institute (JGI-PGF)"/>
            <person name="Eastwood D.C."/>
            <person name="Floudas D."/>
            <person name="Binder M."/>
            <person name="Majcherczyk A."/>
            <person name="Schneider P."/>
            <person name="Aerts A."/>
            <person name="Asiegbu F.O."/>
            <person name="Baker S.E."/>
            <person name="Barry K."/>
            <person name="Bendiksby M."/>
            <person name="Blumentritt M."/>
            <person name="Coutinho P.M."/>
            <person name="Cullen D."/>
            <person name="Cullen D."/>
            <person name="Gathman A."/>
            <person name="Goodell B."/>
            <person name="Henrissat B."/>
            <person name="Ihrmark K."/>
            <person name="Kauserud H."/>
            <person name="Kohler A."/>
            <person name="LaButti K."/>
            <person name="Lapidus A."/>
            <person name="Lavin J.L."/>
            <person name="Lee Y.-H."/>
            <person name="Lindquist E."/>
            <person name="Lilly W."/>
            <person name="Lucas S."/>
            <person name="Morin E."/>
            <person name="Murat C."/>
            <person name="Oguiza J.A."/>
            <person name="Park J."/>
            <person name="Pisabarro A.G."/>
            <person name="Riley R."/>
            <person name="Rosling A."/>
            <person name="Salamov A."/>
            <person name="Schmidt O."/>
            <person name="Schmutz J."/>
            <person name="Skrede I."/>
            <person name="Stenlid J."/>
            <person name="Wiebenga A."/>
            <person name="Xie X."/>
            <person name="Kues U."/>
            <person name="Hibbett D.S."/>
            <person name="Hoffmeister D."/>
            <person name="Hogberg N."/>
            <person name="Martin F."/>
            <person name="Grigoriev I.V."/>
            <person name="Watkinson S.C."/>
        </authorList>
    </citation>
    <scope>NUCLEOTIDE SEQUENCE</scope>
    <source>
        <strain evidence="6">S7.9</strain>
    </source>
</reference>
<keyword evidence="4" id="KW-0472">Membrane</keyword>
<dbReference type="Gene3D" id="1.20.120.1630">
    <property type="match status" value="1"/>
</dbReference>
<dbReference type="KEGG" id="sla:SERLADRAFT_402640"/>
<evidence type="ECO:0000256" key="5">
    <source>
        <dbReference type="RuleBase" id="RU362022"/>
    </source>
</evidence>
<keyword evidence="2" id="KW-0812">Transmembrane</keyword>
<evidence type="ECO:0000256" key="3">
    <source>
        <dbReference type="ARBA" id="ARBA00022989"/>
    </source>
</evidence>
<keyword evidence="5" id="KW-0808">Transferase</keyword>
<dbReference type="HOGENOM" id="CLU_065200_6_0_1"/>
<organism>
    <name type="scientific">Serpula lacrymans var. lacrymans (strain S7.9)</name>
    <name type="common">Dry rot fungus</name>
    <dbReference type="NCBI Taxonomy" id="578457"/>
    <lineage>
        <taxon>Eukaryota</taxon>
        <taxon>Fungi</taxon>
        <taxon>Dikarya</taxon>
        <taxon>Basidiomycota</taxon>
        <taxon>Agaricomycotina</taxon>
        <taxon>Agaricomycetes</taxon>
        <taxon>Agaricomycetidae</taxon>
        <taxon>Boletales</taxon>
        <taxon>Coniophorineae</taxon>
        <taxon>Serpulaceae</taxon>
        <taxon>Serpula</taxon>
    </lineage>
</organism>
<dbReference type="OrthoDB" id="422086at2759"/>
<dbReference type="EMBL" id="GL945444">
    <property type="protein sequence ID" value="EGO19266.1"/>
    <property type="molecule type" value="Genomic_DNA"/>
</dbReference>
<evidence type="ECO:0000256" key="4">
    <source>
        <dbReference type="ARBA" id="ARBA00023136"/>
    </source>
</evidence>
<dbReference type="InterPro" id="IPR007269">
    <property type="entry name" value="ICMT_MeTrfase"/>
</dbReference>
<dbReference type="GO" id="GO:0004671">
    <property type="term" value="F:protein C-terminal S-isoprenylcysteine carboxyl O-methyltransferase activity"/>
    <property type="evidence" value="ECO:0007669"/>
    <property type="project" value="UniProtKB-EC"/>
</dbReference>
<gene>
    <name evidence="6" type="ORF">SERLADRAFT_402640</name>
</gene>
<comment type="similarity">
    <text evidence="5">Belongs to the class VI-like SAM-binding methyltransferase superfamily. Isoprenylcysteine carboxyl methyltransferase family.</text>
</comment>
<name>F8PC66_SERL9</name>
<evidence type="ECO:0000256" key="2">
    <source>
        <dbReference type="ARBA" id="ARBA00022692"/>
    </source>
</evidence>
<comment type="subcellular location">
    <subcellularLocation>
        <location evidence="5">Endoplasmic reticulum membrane</location>
        <topology evidence="5">Multi-pass membrane protein</topology>
    </subcellularLocation>
    <subcellularLocation>
        <location evidence="1">Membrane</location>
        <topology evidence="1">Multi-pass membrane protein</topology>
    </subcellularLocation>
</comment>
<dbReference type="Pfam" id="PF04140">
    <property type="entry name" value="ICMT"/>
    <property type="match status" value="1"/>
</dbReference>
<dbReference type="AlphaFoldDB" id="F8PC66"/>
<proteinExistence type="inferred from homology"/>
<keyword evidence="5" id="KW-0489">Methyltransferase</keyword>
<dbReference type="GO" id="GO:0005789">
    <property type="term" value="C:endoplasmic reticulum membrane"/>
    <property type="evidence" value="ECO:0007669"/>
    <property type="project" value="UniProtKB-SubCell"/>
</dbReference>
<protein>
    <recommendedName>
        <fullName evidence="5">Protein-S-isoprenylcysteine O-methyltransferase</fullName>
        <ecNumber evidence="5">2.1.1.100</ecNumber>
    </recommendedName>
</protein>
<keyword evidence="3" id="KW-1133">Transmembrane helix</keyword>
<keyword evidence="5" id="KW-0256">Endoplasmic reticulum</keyword>
<dbReference type="GeneID" id="18812182"/>
<dbReference type="PANTHER" id="PTHR12714:SF9">
    <property type="entry name" value="PROTEIN-S-ISOPRENYLCYSTEINE O-METHYLTRANSFERASE"/>
    <property type="match status" value="1"/>
</dbReference>
<comment type="catalytic activity">
    <reaction evidence="5">
        <text>[protein]-C-terminal S-[(2E,6E)-farnesyl]-L-cysteine + S-adenosyl-L-methionine = [protein]-C-terminal S-[(2E,6E)-farnesyl]-L-cysteine methyl ester + S-adenosyl-L-homocysteine</text>
        <dbReference type="Rhea" id="RHEA:21672"/>
        <dbReference type="Rhea" id="RHEA-COMP:12125"/>
        <dbReference type="Rhea" id="RHEA-COMP:12126"/>
        <dbReference type="ChEBI" id="CHEBI:57856"/>
        <dbReference type="ChEBI" id="CHEBI:59789"/>
        <dbReference type="ChEBI" id="CHEBI:90510"/>
        <dbReference type="ChEBI" id="CHEBI:90511"/>
        <dbReference type="EC" id="2.1.1.100"/>
    </reaction>
</comment>